<sequence length="119" mass="13500">MKLWTTSRSAAWRSSAICGSWQAGIWRPSSRNGDVLGEGRDQAELWYTRVVLLSLDQLRQHLIKGYPYKRNDILREARTPRVGGHSRFRSRLKNKALVHIVSLASGQTNNAHTELVGTM</sequence>
<evidence type="ECO:0000313" key="1">
    <source>
        <dbReference type="EMBL" id="KAH3849915.1"/>
    </source>
</evidence>
<dbReference type="Proteomes" id="UP000828390">
    <property type="component" value="Unassembled WGS sequence"/>
</dbReference>
<dbReference type="AlphaFoldDB" id="A0A9D4R1K0"/>
<comment type="caution">
    <text evidence="1">The sequence shown here is derived from an EMBL/GenBank/DDBJ whole genome shotgun (WGS) entry which is preliminary data.</text>
</comment>
<dbReference type="EMBL" id="JAIWYP010000003">
    <property type="protein sequence ID" value="KAH3849915.1"/>
    <property type="molecule type" value="Genomic_DNA"/>
</dbReference>
<name>A0A9D4R1K0_DREPO</name>
<accession>A0A9D4R1K0</accession>
<protein>
    <submittedName>
        <fullName evidence="1">Uncharacterized protein</fullName>
    </submittedName>
</protein>
<reference evidence="1" key="2">
    <citation type="submission" date="2020-11" db="EMBL/GenBank/DDBJ databases">
        <authorList>
            <person name="McCartney M.A."/>
            <person name="Auch B."/>
            <person name="Kono T."/>
            <person name="Mallez S."/>
            <person name="Becker A."/>
            <person name="Gohl D.M."/>
            <person name="Silverstein K.A.T."/>
            <person name="Koren S."/>
            <person name="Bechman K.B."/>
            <person name="Herman A."/>
            <person name="Abrahante J.E."/>
            <person name="Garbe J."/>
        </authorList>
    </citation>
    <scope>NUCLEOTIDE SEQUENCE</scope>
    <source>
        <strain evidence="1">Duluth1</strain>
        <tissue evidence="1">Whole animal</tissue>
    </source>
</reference>
<proteinExistence type="predicted"/>
<gene>
    <name evidence="1" type="ORF">DPMN_092319</name>
</gene>
<keyword evidence="2" id="KW-1185">Reference proteome</keyword>
<evidence type="ECO:0000313" key="2">
    <source>
        <dbReference type="Proteomes" id="UP000828390"/>
    </source>
</evidence>
<organism evidence="1 2">
    <name type="scientific">Dreissena polymorpha</name>
    <name type="common">Zebra mussel</name>
    <name type="synonym">Mytilus polymorpha</name>
    <dbReference type="NCBI Taxonomy" id="45954"/>
    <lineage>
        <taxon>Eukaryota</taxon>
        <taxon>Metazoa</taxon>
        <taxon>Spiralia</taxon>
        <taxon>Lophotrochozoa</taxon>
        <taxon>Mollusca</taxon>
        <taxon>Bivalvia</taxon>
        <taxon>Autobranchia</taxon>
        <taxon>Heteroconchia</taxon>
        <taxon>Euheterodonta</taxon>
        <taxon>Imparidentia</taxon>
        <taxon>Neoheterodontei</taxon>
        <taxon>Myida</taxon>
        <taxon>Dreissenoidea</taxon>
        <taxon>Dreissenidae</taxon>
        <taxon>Dreissena</taxon>
    </lineage>
</organism>
<reference evidence="1" key="1">
    <citation type="journal article" date="2019" name="bioRxiv">
        <title>The Genome of the Zebra Mussel, Dreissena polymorpha: A Resource for Invasive Species Research.</title>
        <authorList>
            <person name="McCartney M.A."/>
            <person name="Auch B."/>
            <person name="Kono T."/>
            <person name="Mallez S."/>
            <person name="Zhang Y."/>
            <person name="Obille A."/>
            <person name="Becker A."/>
            <person name="Abrahante J.E."/>
            <person name="Garbe J."/>
            <person name="Badalamenti J.P."/>
            <person name="Herman A."/>
            <person name="Mangelson H."/>
            <person name="Liachko I."/>
            <person name="Sullivan S."/>
            <person name="Sone E.D."/>
            <person name="Koren S."/>
            <person name="Silverstein K.A.T."/>
            <person name="Beckman K.B."/>
            <person name="Gohl D.M."/>
        </authorList>
    </citation>
    <scope>NUCLEOTIDE SEQUENCE</scope>
    <source>
        <strain evidence="1">Duluth1</strain>
        <tissue evidence="1">Whole animal</tissue>
    </source>
</reference>